<evidence type="ECO:0000313" key="3">
    <source>
        <dbReference type="Proteomes" id="UP000568877"/>
    </source>
</evidence>
<dbReference type="InterPro" id="IPR045569">
    <property type="entry name" value="Metalloprtase-TldD/E_C"/>
</dbReference>
<dbReference type="InterPro" id="IPR036059">
    <property type="entry name" value="TldD/PmbA_sf"/>
</dbReference>
<organism evidence="2 3">
    <name type="scientific">Candidatus Hakubella thermalkaliphila</name>
    <dbReference type="NCBI Taxonomy" id="2754717"/>
    <lineage>
        <taxon>Bacteria</taxon>
        <taxon>Bacillati</taxon>
        <taxon>Actinomycetota</taxon>
        <taxon>Actinomycetota incertae sedis</taxon>
        <taxon>Candidatus Hakubellales</taxon>
        <taxon>Candidatus Hakubellaceae</taxon>
        <taxon>Candidatus Hakubella</taxon>
    </lineage>
</organism>
<dbReference type="GO" id="GO:0008237">
    <property type="term" value="F:metallopeptidase activity"/>
    <property type="evidence" value="ECO:0007669"/>
    <property type="project" value="InterPro"/>
</dbReference>
<reference evidence="2 3" key="1">
    <citation type="journal article" date="2020" name="Front. Microbiol.">
        <title>Single-cell genomics of novel Actinobacteria with the Wood-Ljungdahl pathway discovered in a serpentinizing system.</title>
        <authorList>
            <person name="Merino N."/>
            <person name="Kawai M."/>
            <person name="Boyd E.S."/>
            <person name="Colman D.R."/>
            <person name="McGlynn S.E."/>
            <person name="Nealson K.H."/>
            <person name="Kurokawa K."/>
            <person name="Hongoh Y."/>
        </authorList>
    </citation>
    <scope>NUCLEOTIDE SEQUENCE [LARGE SCALE GENOMIC DNA]</scope>
    <source>
        <strain evidence="2 3">S42</strain>
    </source>
</reference>
<accession>A0A6V8PGS4</accession>
<proteinExistence type="predicted"/>
<dbReference type="AlphaFoldDB" id="A0A6V8PGS4"/>
<dbReference type="GO" id="GO:0006508">
    <property type="term" value="P:proteolysis"/>
    <property type="evidence" value="ECO:0007669"/>
    <property type="project" value="InterPro"/>
</dbReference>
<sequence length="38" mass="3958">LSMLKDIDGVASDLRLFPVGGSVGSPTLLVRKMTVAGR</sequence>
<evidence type="ECO:0000313" key="2">
    <source>
        <dbReference type="EMBL" id="GFP31855.1"/>
    </source>
</evidence>
<dbReference type="EMBL" id="BLSA01000010">
    <property type="protein sequence ID" value="GFP31855.1"/>
    <property type="molecule type" value="Genomic_DNA"/>
</dbReference>
<gene>
    <name evidence="2" type="ORF">HKBW3S42_00161</name>
</gene>
<name>A0A6V8PGS4_9ACTN</name>
<evidence type="ECO:0000259" key="1">
    <source>
        <dbReference type="Pfam" id="PF19289"/>
    </source>
</evidence>
<comment type="caution">
    <text evidence="2">The sequence shown here is derived from an EMBL/GenBank/DDBJ whole genome shotgun (WGS) entry which is preliminary data.</text>
</comment>
<protein>
    <recommendedName>
        <fullName evidence="1">Metalloprotease TldD/E C-terminal domain-containing protein</fullName>
    </recommendedName>
</protein>
<dbReference type="Proteomes" id="UP000568877">
    <property type="component" value="Unassembled WGS sequence"/>
</dbReference>
<feature type="domain" description="Metalloprotease TldD/E C-terminal" evidence="1">
    <location>
        <begin position="2"/>
        <end position="37"/>
    </location>
</feature>
<dbReference type="SUPFAM" id="SSF111283">
    <property type="entry name" value="Putative modulator of DNA gyrase, PmbA/TldD"/>
    <property type="match status" value="1"/>
</dbReference>
<feature type="non-terminal residue" evidence="2">
    <location>
        <position position="1"/>
    </location>
</feature>
<dbReference type="Pfam" id="PF19289">
    <property type="entry name" value="PmbA_TldD_3rd"/>
    <property type="match status" value="1"/>
</dbReference>